<comment type="caution">
    <text evidence="2">The sequence shown here is derived from an EMBL/GenBank/DDBJ whole genome shotgun (WGS) entry which is preliminary data.</text>
</comment>
<evidence type="ECO:0000313" key="3">
    <source>
        <dbReference type="Proteomes" id="UP000799092"/>
    </source>
</evidence>
<accession>A0A6A8DEL0</accession>
<protein>
    <recommendedName>
        <fullName evidence="4">DUF4181 domain-containing protein</fullName>
    </recommendedName>
</protein>
<proteinExistence type="predicted"/>
<dbReference type="Proteomes" id="UP000799092">
    <property type="component" value="Unassembled WGS sequence"/>
</dbReference>
<keyword evidence="1" id="KW-0812">Transmembrane</keyword>
<name>A0A6A8DEL0_9BACI</name>
<dbReference type="RefSeq" id="WP_153737626.1">
    <property type="nucleotide sequence ID" value="NZ_WJNG01000013.1"/>
</dbReference>
<dbReference type="EMBL" id="WJNG01000013">
    <property type="protein sequence ID" value="MRH44014.1"/>
    <property type="molecule type" value="Genomic_DNA"/>
</dbReference>
<reference evidence="2" key="1">
    <citation type="submission" date="2019-11" db="EMBL/GenBank/DDBJ databases">
        <authorList>
            <person name="Li J."/>
        </authorList>
    </citation>
    <scope>NUCLEOTIDE SEQUENCE</scope>
    <source>
        <strain evidence="2">B6B</strain>
    </source>
</reference>
<evidence type="ECO:0000256" key="1">
    <source>
        <dbReference type="SAM" id="Phobius"/>
    </source>
</evidence>
<keyword evidence="1" id="KW-1133">Transmembrane helix</keyword>
<evidence type="ECO:0000313" key="2">
    <source>
        <dbReference type="EMBL" id="MRH44014.1"/>
    </source>
</evidence>
<feature type="transmembrane region" description="Helical" evidence="1">
    <location>
        <begin position="34"/>
        <end position="54"/>
    </location>
</feature>
<dbReference type="OrthoDB" id="2973734at2"/>
<keyword evidence="1" id="KW-0472">Membrane</keyword>
<organism evidence="2 3">
    <name type="scientific">Aquibacillus halophilus</name>
    <dbReference type="NCBI Taxonomy" id="930132"/>
    <lineage>
        <taxon>Bacteria</taxon>
        <taxon>Bacillati</taxon>
        <taxon>Bacillota</taxon>
        <taxon>Bacilli</taxon>
        <taxon>Bacillales</taxon>
        <taxon>Bacillaceae</taxon>
        <taxon>Aquibacillus</taxon>
    </lineage>
</organism>
<sequence>MKHPYQRFFQLQVLMMILTVIFGIISLVKGSMLLALLTCFTLALSFAFEGMVEFKKQNTFPFAQQLLRAVIIIIFVSFLYFK</sequence>
<feature type="transmembrane region" description="Helical" evidence="1">
    <location>
        <begin position="66"/>
        <end position="81"/>
    </location>
</feature>
<keyword evidence="3" id="KW-1185">Reference proteome</keyword>
<dbReference type="AlphaFoldDB" id="A0A6A8DEL0"/>
<gene>
    <name evidence="2" type="ORF">GH741_15330</name>
</gene>
<evidence type="ECO:0008006" key="4">
    <source>
        <dbReference type="Google" id="ProtNLM"/>
    </source>
</evidence>